<comment type="caution">
    <text evidence="2">The sequence shown here is derived from an EMBL/GenBank/DDBJ whole genome shotgun (WGS) entry which is preliminary data.</text>
</comment>
<dbReference type="Proteomes" id="UP001500220">
    <property type="component" value="Unassembled WGS sequence"/>
</dbReference>
<dbReference type="Proteomes" id="UP000597989">
    <property type="component" value="Unassembled WGS sequence"/>
</dbReference>
<accession>A0A917K9A9</accession>
<keyword evidence="4" id="KW-1185">Reference proteome</keyword>
<proteinExistence type="predicted"/>
<reference evidence="1" key="1">
    <citation type="journal article" date="2014" name="Int. J. Syst. Evol. Microbiol.">
        <title>Complete genome of a new Firmicutes species belonging to the dominant human colonic microbiota ('Ruminococcus bicirculans') reveals two chromosomes and a selective capacity to utilize plant glucans.</title>
        <authorList>
            <consortium name="NISC Comparative Sequencing Program"/>
            <person name="Wegmann U."/>
            <person name="Louis P."/>
            <person name="Goesmann A."/>
            <person name="Henrissat B."/>
            <person name="Duncan S.H."/>
            <person name="Flint H.J."/>
        </authorList>
    </citation>
    <scope>NUCLEOTIDE SEQUENCE</scope>
    <source>
        <strain evidence="1">JCM 10664</strain>
    </source>
</reference>
<dbReference type="EMBL" id="BAAAHC010000007">
    <property type="protein sequence ID" value="GAA0516276.1"/>
    <property type="molecule type" value="Genomic_DNA"/>
</dbReference>
<gene>
    <name evidence="1" type="ORF">GCM10009545_17970</name>
    <name evidence="2" type="ORF">GCM10011581_46150</name>
</gene>
<reference evidence="4" key="3">
    <citation type="journal article" date="2019" name="Int. J. Syst. Evol. Microbiol.">
        <title>The Global Catalogue of Microorganisms (GCM) 10K type strain sequencing project: providing services to taxonomists for standard genome sequencing and annotation.</title>
        <authorList>
            <consortium name="The Broad Institute Genomics Platform"/>
            <consortium name="The Broad Institute Genome Sequencing Center for Infectious Disease"/>
            <person name="Wu L."/>
            <person name="Ma J."/>
        </authorList>
    </citation>
    <scope>NUCLEOTIDE SEQUENCE [LARGE SCALE GENOMIC DNA]</scope>
    <source>
        <strain evidence="4">JCM 10664</strain>
    </source>
</reference>
<protein>
    <recommendedName>
        <fullName evidence="5">RimK-like ATP-grasp domain-containing protein</fullName>
    </recommendedName>
</protein>
<evidence type="ECO:0000313" key="4">
    <source>
        <dbReference type="Proteomes" id="UP001500220"/>
    </source>
</evidence>
<reference evidence="2 3" key="2">
    <citation type="journal article" date="2014" name="Int. J. Syst. Evol. Microbiol.">
        <title>Complete genome sequence of Corynebacterium casei LMG S-19264T (=DSM 44701T), isolated from a smear-ripened cheese.</title>
        <authorList>
            <consortium name="US DOE Joint Genome Institute (JGI-PGF)"/>
            <person name="Walter F."/>
            <person name="Albersmeier A."/>
            <person name="Kalinowski J."/>
            <person name="Ruckert C."/>
        </authorList>
    </citation>
    <scope>NUCLEOTIDE SEQUENCE [LARGE SCALE GENOMIC DNA]</scope>
    <source>
        <strain evidence="2 3">CGMCC 4.7206</strain>
    </source>
</reference>
<sequence>MAPILLQHRIDKAFDARVTRVDGRVFAVAPRTESGAAQLDWRVDHAANTWQAVEIPAEVRARLVVLLDRLDLRFAACDFSVDHDGRWWFLEANPAGQWAWDHPLRDQITTALADALTQERPL</sequence>
<reference evidence="1" key="5">
    <citation type="submission" date="2023-12" db="EMBL/GenBank/DDBJ databases">
        <authorList>
            <person name="Sun Q."/>
            <person name="Inoue M."/>
        </authorList>
    </citation>
    <scope>NUCLEOTIDE SEQUENCE</scope>
    <source>
        <strain evidence="1">JCM 10664</strain>
    </source>
</reference>
<evidence type="ECO:0000313" key="2">
    <source>
        <dbReference type="EMBL" id="GGJ03881.1"/>
    </source>
</evidence>
<evidence type="ECO:0008006" key="5">
    <source>
        <dbReference type="Google" id="ProtNLM"/>
    </source>
</evidence>
<evidence type="ECO:0000313" key="3">
    <source>
        <dbReference type="Proteomes" id="UP000597989"/>
    </source>
</evidence>
<dbReference type="EMBL" id="BMMT01000022">
    <property type="protein sequence ID" value="GGJ03881.1"/>
    <property type="molecule type" value="Genomic_DNA"/>
</dbReference>
<reference evidence="2" key="4">
    <citation type="submission" date="2020-09" db="EMBL/GenBank/DDBJ databases">
        <authorList>
            <person name="Sun Q."/>
            <person name="Zhou Y."/>
        </authorList>
    </citation>
    <scope>NUCLEOTIDE SEQUENCE</scope>
    <source>
        <strain evidence="2">CGMCC 4.7206</strain>
    </source>
</reference>
<dbReference type="Gene3D" id="3.30.470.20">
    <property type="entry name" value="ATP-grasp fold, B domain"/>
    <property type="match status" value="1"/>
</dbReference>
<name>A0A917K9A9_9PSEU</name>
<organism evidence="2 3">
    <name type="scientific">Saccharopolyspora thermophila</name>
    <dbReference type="NCBI Taxonomy" id="89367"/>
    <lineage>
        <taxon>Bacteria</taxon>
        <taxon>Bacillati</taxon>
        <taxon>Actinomycetota</taxon>
        <taxon>Actinomycetes</taxon>
        <taxon>Pseudonocardiales</taxon>
        <taxon>Pseudonocardiaceae</taxon>
        <taxon>Saccharopolyspora</taxon>
    </lineage>
</organism>
<dbReference type="AlphaFoldDB" id="A0A917K9A9"/>
<evidence type="ECO:0000313" key="1">
    <source>
        <dbReference type="EMBL" id="GAA0516276.1"/>
    </source>
</evidence>
<dbReference type="SUPFAM" id="SSF56059">
    <property type="entry name" value="Glutathione synthetase ATP-binding domain-like"/>
    <property type="match status" value="1"/>
</dbReference>